<name>A0ABD0JT05_9CAEN</name>
<keyword evidence="2" id="KW-1185">Reference proteome</keyword>
<accession>A0ABD0JT05</accession>
<organism evidence="1 2">
    <name type="scientific">Batillaria attramentaria</name>
    <dbReference type="NCBI Taxonomy" id="370345"/>
    <lineage>
        <taxon>Eukaryota</taxon>
        <taxon>Metazoa</taxon>
        <taxon>Spiralia</taxon>
        <taxon>Lophotrochozoa</taxon>
        <taxon>Mollusca</taxon>
        <taxon>Gastropoda</taxon>
        <taxon>Caenogastropoda</taxon>
        <taxon>Sorbeoconcha</taxon>
        <taxon>Cerithioidea</taxon>
        <taxon>Batillariidae</taxon>
        <taxon>Batillaria</taxon>
    </lineage>
</organism>
<sequence>MLTCKIAIQEASKVFSKSSTTVEEVISAEENGIVCLYNGNSDDSLDGLRYKNVRRKEALLQIVRCKCKTSCDSRRCSCRKHGLTCSAACGGYNSITCSNPMVSREEVTEQ</sequence>
<dbReference type="AlphaFoldDB" id="A0ABD0JT05"/>
<evidence type="ECO:0000313" key="2">
    <source>
        <dbReference type="Proteomes" id="UP001519460"/>
    </source>
</evidence>
<dbReference type="Proteomes" id="UP001519460">
    <property type="component" value="Unassembled WGS sequence"/>
</dbReference>
<evidence type="ECO:0000313" key="1">
    <source>
        <dbReference type="EMBL" id="KAK7478235.1"/>
    </source>
</evidence>
<dbReference type="EMBL" id="JACVVK020000330">
    <property type="protein sequence ID" value="KAK7478235.1"/>
    <property type="molecule type" value="Genomic_DNA"/>
</dbReference>
<proteinExistence type="predicted"/>
<comment type="caution">
    <text evidence="1">The sequence shown here is derived from an EMBL/GenBank/DDBJ whole genome shotgun (WGS) entry which is preliminary data.</text>
</comment>
<reference evidence="1 2" key="1">
    <citation type="journal article" date="2023" name="Sci. Data">
        <title>Genome assembly of the Korean intertidal mud-creeper Batillaria attramentaria.</title>
        <authorList>
            <person name="Patra A.K."/>
            <person name="Ho P.T."/>
            <person name="Jun S."/>
            <person name="Lee S.J."/>
            <person name="Kim Y."/>
            <person name="Won Y.J."/>
        </authorList>
    </citation>
    <scope>NUCLEOTIDE SEQUENCE [LARGE SCALE GENOMIC DNA]</scope>
    <source>
        <strain evidence="1">Wonlab-2016</strain>
    </source>
</reference>
<protein>
    <submittedName>
        <fullName evidence="1">Uncharacterized protein</fullName>
    </submittedName>
</protein>
<gene>
    <name evidence="1" type="ORF">BaRGS_00030493</name>
</gene>